<gene>
    <name evidence="3" type="ORF">GGQ87_000207</name>
</gene>
<protein>
    <submittedName>
        <fullName evidence="3">Ca2+-binding RTX toxin-like protein</fullName>
    </submittedName>
</protein>
<dbReference type="SUPFAM" id="SSF51120">
    <property type="entry name" value="beta-Roll"/>
    <property type="match status" value="5"/>
</dbReference>
<comment type="caution">
    <text evidence="3">The sequence shown here is derived from an EMBL/GenBank/DDBJ whole genome shotgun (WGS) entry which is preliminary data.</text>
</comment>
<dbReference type="InterPro" id="IPR050557">
    <property type="entry name" value="RTX_toxin/Mannuronan_C5-epim"/>
</dbReference>
<dbReference type="InterPro" id="IPR011049">
    <property type="entry name" value="Serralysin-like_metalloprot_C"/>
</dbReference>
<dbReference type="AlphaFoldDB" id="A0A7X6BMG2"/>
<dbReference type="EMBL" id="JAATJM010000001">
    <property type="protein sequence ID" value="NJC39949.1"/>
    <property type="molecule type" value="Genomic_DNA"/>
</dbReference>
<dbReference type="PANTHER" id="PTHR38340:SF1">
    <property type="entry name" value="S-LAYER PROTEIN"/>
    <property type="match status" value="1"/>
</dbReference>
<dbReference type="GO" id="GO:0005509">
    <property type="term" value="F:calcium ion binding"/>
    <property type="evidence" value="ECO:0007669"/>
    <property type="project" value="InterPro"/>
</dbReference>
<evidence type="ECO:0000256" key="1">
    <source>
        <dbReference type="ARBA" id="ARBA00004613"/>
    </source>
</evidence>
<dbReference type="InterPro" id="IPR001343">
    <property type="entry name" value="Hemolysn_Ca-bd"/>
</dbReference>
<dbReference type="Proteomes" id="UP000587415">
    <property type="component" value="Unassembled WGS sequence"/>
</dbReference>
<dbReference type="PRINTS" id="PR00313">
    <property type="entry name" value="CABNDNGRPT"/>
</dbReference>
<accession>A0A7X6BMG2</accession>
<organism evidence="3 4">
    <name type="scientific">Brevundimonas alba</name>
    <dbReference type="NCBI Taxonomy" id="74314"/>
    <lineage>
        <taxon>Bacteria</taxon>
        <taxon>Pseudomonadati</taxon>
        <taxon>Pseudomonadota</taxon>
        <taxon>Alphaproteobacteria</taxon>
        <taxon>Caulobacterales</taxon>
        <taxon>Caulobacteraceae</taxon>
        <taxon>Brevundimonas</taxon>
    </lineage>
</organism>
<evidence type="ECO:0000256" key="2">
    <source>
        <dbReference type="ARBA" id="ARBA00022525"/>
    </source>
</evidence>
<dbReference type="Gene3D" id="2.150.10.10">
    <property type="entry name" value="Serralysin-like metalloprotease, C-terminal"/>
    <property type="match status" value="5"/>
</dbReference>
<dbReference type="InterPro" id="IPR018511">
    <property type="entry name" value="Hemolysin-typ_Ca-bd_CS"/>
</dbReference>
<sequence>MPTINGTNNNDALGDTPGDDIINGLGGSDTITVSAGRDVVDGGTNPDRLIINYAGLTTGIQNFGENGFDDASGMGLTSTRFSNVESFTIRTGSGADTIRTFFRPDSNSDTVVSGVDLINLGAGDDVAGGGGGDDTIYGGAGNDTLDGDGSIRGKFGAARNLADISFTGQDRLFGEAGDDLLQGGAGDDVLDGGIGNDTLYGDGVVFNYNDTTNVGGGGTVTLVDQFGGQDSGNDILNGGDGNDILEGRLGNDTVNGGAGDDLARFSLSRDGRDQTDLGTGSDVVEISVNADSERSNAIRLTFTSAEVGNGLATDGGAMLNQDGGLAVRMQSENYADGLFGEVSRFDDEGITFVAQGGALFDVRDLVSGAQRGNLFSVVQLGTSGADTMTAVSPDAAYYFNAGAGADTITGGTNADFLVGGGGDDTLSGGAGDDTFIGGGGNDGIVGGDGIDTANYGTATAGATIRLNLATGSDGSGGTDTLSGIEDVVGGAFNDVLVGNGANNTLSGGLGSDTLIGLNGDDVLIGGSGAANQLQGGRGDDRYIVTANDTLVEFAGEGVDTVEISRDTYVLRDNFENLTYTGTGAFSGTGNAEANVITGGTLGDTLTGGQGDDTLNGGDGDDIAVLSGNQSDYTFTTTAGGYQIVDSVGGRDGSDQLSGVERVRFADGSTATLASLVAAPAATSEQAIAFADDGFILSPDMEMQPQILPLDDRQMSADLGSALRGHMQMLPDGLDHPAFHQDAGAFAFSDDWMM</sequence>
<name>A0A7X6BMG2_9CAUL</name>
<dbReference type="PROSITE" id="PS00330">
    <property type="entry name" value="HEMOLYSIN_CALCIUM"/>
    <property type="match status" value="4"/>
</dbReference>
<dbReference type="RefSeq" id="WP_168044876.1">
    <property type="nucleotide sequence ID" value="NZ_JAATJM010000001.1"/>
</dbReference>
<evidence type="ECO:0000313" key="3">
    <source>
        <dbReference type="EMBL" id="NJC39949.1"/>
    </source>
</evidence>
<dbReference type="PANTHER" id="PTHR38340">
    <property type="entry name" value="S-LAYER PROTEIN"/>
    <property type="match status" value="1"/>
</dbReference>
<comment type="subcellular location">
    <subcellularLocation>
        <location evidence="1">Secreted</location>
    </subcellularLocation>
</comment>
<keyword evidence="4" id="KW-1185">Reference proteome</keyword>
<dbReference type="GO" id="GO:0005576">
    <property type="term" value="C:extracellular region"/>
    <property type="evidence" value="ECO:0007669"/>
    <property type="project" value="UniProtKB-SubCell"/>
</dbReference>
<keyword evidence="2" id="KW-0964">Secreted</keyword>
<dbReference type="Pfam" id="PF00353">
    <property type="entry name" value="HemolysinCabind"/>
    <property type="match status" value="7"/>
</dbReference>
<proteinExistence type="predicted"/>
<evidence type="ECO:0000313" key="4">
    <source>
        <dbReference type="Proteomes" id="UP000587415"/>
    </source>
</evidence>
<reference evidence="3 4" key="1">
    <citation type="submission" date="2020-03" db="EMBL/GenBank/DDBJ databases">
        <title>Genomic Encyclopedia of Type Strains, Phase IV (KMG-IV): sequencing the most valuable type-strain genomes for metagenomic binning, comparative biology and taxonomic classification.</title>
        <authorList>
            <person name="Goeker M."/>
        </authorList>
    </citation>
    <scope>NUCLEOTIDE SEQUENCE [LARGE SCALE GENOMIC DNA]</scope>
    <source>
        <strain evidence="3 4">DSM 4736</strain>
    </source>
</reference>